<gene>
    <name evidence="2" type="ORF">AKO1_012528</name>
</gene>
<feature type="transmembrane region" description="Helical" evidence="1">
    <location>
        <begin position="433"/>
        <end position="455"/>
    </location>
</feature>
<keyword evidence="1" id="KW-1133">Transmembrane helix</keyword>
<feature type="transmembrane region" description="Helical" evidence="1">
    <location>
        <begin position="371"/>
        <end position="396"/>
    </location>
</feature>
<feature type="transmembrane region" description="Helical" evidence="1">
    <location>
        <begin position="499"/>
        <end position="529"/>
    </location>
</feature>
<name>A0AAW2YX56_9EUKA</name>
<feature type="transmembrane region" description="Helical" evidence="1">
    <location>
        <begin position="549"/>
        <end position="571"/>
    </location>
</feature>
<feature type="transmembrane region" description="Helical" evidence="1">
    <location>
        <begin position="64"/>
        <end position="84"/>
    </location>
</feature>
<keyword evidence="1" id="KW-0472">Membrane</keyword>
<evidence type="ECO:0000256" key="1">
    <source>
        <dbReference type="SAM" id="Phobius"/>
    </source>
</evidence>
<accession>A0AAW2YX56</accession>
<proteinExistence type="predicted"/>
<protein>
    <submittedName>
        <fullName evidence="2">GTP-binding protein YPT1</fullName>
    </submittedName>
</protein>
<feature type="transmembrane region" description="Helical" evidence="1">
    <location>
        <begin position="203"/>
        <end position="227"/>
    </location>
</feature>
<sequence>MIRQAKVNKGLFSCVALCCCQGQQPLVDWVSNNVRSRLFIVMVMVSFVFNIASHFFMISDYTVVIGDIGAFVIFLIFPFIIFINNPRSNLLSIISCVSLLLLLLGAESYFMHRHILNLKDNVDIWNTLVRNVTTTGNVTATQPPQPVMLNFEPVSVQRFFQNAPNGELPPAFQKTIISIMNLLSLVVILFANSNQVGQQYTGIFQSFTSILMGLSALALVVLIIFMWGKKQHYRTKRQSYYQHVQGLFLVSRILKQDKIDKFKTSQDDVYLVDTVETSTDGDISDTEDDDISEYEREDTLPTNLIEEATTKRAIINTFRVIKEQIIFKLSMAKLKLIRYFTTKVEHWKHGDPTQNRYTAFYYGQRFSIANIAGLTISTWLISAAILIGAVHILPLIRVVKFMLYQLISCDIPDTFCDSGNKNIMEAILMVAEYVAPIVSTLVLLIPIFTLFVILVNSINMKSEYKSILLKMRRGRYFVNPKEYNITLAFQYIGNQMSRYTIHTILLLFVLVVVLFVCCVIGLAGTILFFAQRDYFNILMMFILEKLLTLLIPPIVVAITSTVTWFFIGLVFSTRGGKWLRFYTLLSYTEPMNFVVFYFVGIISALISWLKTGVVHILLRFVRIDRVLRSHDLHNNSSYASYVSAVLMEHRHNNPVLSVFADVIKRSDYSRSQQSTIITEEKTRYYGSADLNQPLNAQIDSTINRSDAKSKRTARLVKYIALLQTLKANPRLLDKRCKG</sequence>
<feature type="transmembrane region" description="Helical" evidence="1">
    <location>
        <begin position="90"/>
        <end position="110"/>
    </location>
</feature>
<feature type="transmembrane region" description="Helical" evidence="1">
    <location>
        <begin position="591"/>
        <end position="618"/>
    </location>
</feature>
<reference evidence="2 3" key="1">
    <citation type="submission" date="2024-03" db="EMBL/GenBank/DDBJ databases">
        <title>The Acrasis kona genome and developmental transcriptomes reveal deep origins of eukaryotic multicellular pathways.</title>
        <authorList>
            <person name="Sheikh S."/>
            <person name="Fu C.-J."/>
            <person name="Brown M.W."/>
            <person name="Baldauf S.L."/>
        </authorList>
    </citation>
    <scope>NUCLEOTIDE SEQUENCE [LARGE SCALE GENOMIC DNA]</scope>
    <source>
        <strain evidence="2 3">ATCC MYA-3509</strain>
    </source>
</reference>
<dbReference type="EMBL" id="JAOPGA020000784">
    <property type="protein sequence ID" value="KAL0481705.1"/>
    <property type="molecule type" value="Genomic_DNA"/>
</dbReference>
<evidence type="ECO:0000313" key="2">
    <source>
        <dbReference type="EMBL" id="KAL0481705.1"/>
    </source>
</evidence>
<keyword evidence="3" id="KW-1185">Reference proteome</keyword>
<keyword evidence="1" id="KW-0812">Transmembrane</keyword>
<dbReference type="Proteomes" id="UP001431209">
    <property type="component" value="Unassembled WGS sequence"/>
</dbReference>
<organism evidence="2 3">
    <name type="scientific">Acrasis kona</name>
    <dbReference type="NCBI Taxonomy" id="1008807"/>
    <lineage>
        <taxon>Eukaryota</taxon>
        <taxon>Discoba</taxon>
        <taxon>Heterolobosea</taxon>
        <taxon>Tetramitia</taxon>
        <taxon>Eutetramitia</taxon>
        <taxon>Acrasidae</taxon>
        <taxon>Acrasis</taxon>
    </lineage>
</organism>
<feature type="transmembrane region" description="Helical" evidence="1">
    <location>
        <begin position="38"/>
        <end position="57"/>
    </location>
</feature>
<comment type="caution">
    <text evidence="2">The sequence shown here is derived from an EMBL/GenBank/DDBJ whole genome shotgun (WGS) entry which is preliminary data.</text>
</comment>
<evidence type="ECO:0000313" key="3">
    <source>
        <dbReference type="Proteomes" id="UP001431209"/>
    </source>
</evidence>
<dbReference type="AlphaFoldDB" id="A0AAW2YX56"/>